<evidence type="ECO:0000313" key="3">
    <source>
        <dbReference type="EMBL" id="KIW19933.1"/>
    </source>
</evidence>
<dbReference type="RefSeq" id="XP_016240149.1">
    <property type="nucleotide sequence ID" value="XM_016374873.1"/>
</dbReference>
<name>A0A0D2BLW2_9EURO</name>
<sequence length="561" mass="60276">MDAAPLTLAHTHARNAALEHKRNNPVAASEEYDLAAAEFAAAARDSTDLEARRLLSLMEAQHRKLGEILRTSHERSQEKRSVGETSRAATATDTLPARTPSAEPARPPSPENTVRPPRLPRGLRPNARDLSSSIASNLASARGIPSTRQKRPTPISPLVSAQNADGQIAQEDTTARAISRQNSSPTISDLASRPPWAPPVQPEPVATPKEQIDQHAADAPFQQFYSTFESLISKLSAPLAFAGLPLTSSPTPAPKATTNKPPAQVSPKTPSHYSAPAAPSIDYSQLISRAALRAVSGAPSINPSESFYVVPTTGGTISYAEIMNRAEREEGRVLRHHAHSRQTSNLSNISEDDFVDAQSTILPTTGPPSRFTRHRGAGGPSSDNTEAKVNGKTMEELALENQALKHLSDTLSKRLHVFEMSSQTASAAMAQSIRSLHVGRSSPLMSPENSRGRVTSGKGEAFAASAADDVLAKRIADLEDILRRSDARAKKKDEENAKLKETITKYREKWDSLKAGAKARRERERETRAATAVTATARSDEKSQDAPSVEASSNVKGGEEG</sequence>
<gene>
    <name evidence="3" type="ORF">PV08_00508</name>
</gene>
<dbReference type="OrthoDB" id="3197614at2759"/>
<dbReference type="EMBL" id="KN847492">
    <property type="protein sequence ID" value="KIW19933.1"/>
    <property type="molecule type" value="Genomic_DNA"/>
</dbReference>
<dbReference type="STRING" id="91928.A0A0D2BLW2"/>
<feature type="region of interest" description="Disordered" evidence="2">
    <location>
        <begin position="514"/>
        <end position="561"/>
    </location>
</feature>
<feature type="region of interest" description="Disordered" evidence="2">
    <location>
        <begin position="250"/>
        <end position="275"/>
    </location>
</feature>
<keyword evidence="4" id="KW-1185">Reference proteome</keyword>
<evidence type="ECO:0000313" key="4">
    <source>
        <dbReference type="Proteomes" id="UP000053328"/>
    </source>
</evidence>
<feature type="compositionally biased region" description="Basic and acidic residues" evidence="2">
    <location>
        <begin position="519"/>
        <end position="528"/>
    </location>
</feature>
<feature type="compositionally biased region" description="Polar residues" evidence="2">
    <location>
        <begin position="179"/>
        <end position="189"/>
    </location>
</feature>
<dbReference type="AlphaFoldDB" id="A0A0D2BLW2"/>
<keyword evidence="1" id="KW-0175">Coiled coil</keyword>
<feature type="compositionally biased region" description="Low complexity" evidence="2">
    <location>
        <begin position="250"/>
        <end position="262"/>
    </location>
</feature>
<accession>A0A0D2BLW2</accession>
<reference evidence="3 4" key="1">
    <citation type="submission" date="2015-01" db="EMBL/GenBank/DDBJ databases">
        <title>The Genome Sequence of Exophiala spinifera CBS89968.</title>
        <authorList>
            <consortium name="The Broad Institute Genomics Platform"/>
            <person name="Cuomo C."/>
            <person name="de Hoog S."/>
            <person name="Gorbushina A."/>
            <person name="Stielow B."/>
            <person name="Teixiera M."/>
            <person name="Abouelleil A."/>
            <person name="Chapman S.B."/>
            <person name="Priest M."/>
            <person name="Young S.K."/>
            <person name="Wortman J."/>
            <person name="Nusbaum C."/>
            <person name="Birren B."/>
        </authorList>
    </citation>
    <scope>NUCLEOTIDE SEQUENCE [LARGE SCALE GENOMIC DNA]</scope>
    <source>
        <strain evidence="3 4">CBS 89968</strain>
    </source>
</reference>
<organism evidence="3 4">
    <name type="scientific">Exophiala spinifera</name>
    <dbReference type="NCBI Taxonomy" id="91928"/>
    <lineage>
        <taxon>Eukaryota</taxon>
        <taxon>Fungi</taxon>
        <taxon>Dikarya</taxon>
        <taxon>Ascomycota</taxon>
        <taxon>Pezizomycotina</taxon>
        <taxon>Eurotiomycetes</taxon>
        <taxon>Chaetothyriomycetidae</taxon>
        <taxon>Chaetothyriales</taxon>
        <taxon>Herpotrichiellaceae</taxon>
        <taxon>Exophiala</taxon>
    </lineage>
</organism>
<dbReference type="HOGENOM" id="CLU_034666_0_0_1"/>
<feature type="compositionally biased region" description="Low complexity" evidence="2">
    <location>
        <begin position="120"/>
        <end position="141"/>
    </location>
</feature>
<feature type="compositionally biased region" description="Basic and acidic residues" evidence="2">
    <location>
        <begin position="66"/>
        <end position="82"/>
    </location>
</feature>
<evidence type="ECO:0000256" key="1">
    <source>
        <dbReference type="SAM" id="Coils"/>
    </source>
</evidence>
<feature type="region of interest" description="Disordered" evidence="2">
    <location>
        <begin position="66"/>
        <end position="211"/>
    </location>
</feature>
<protein>
    <submittedName>
        <fullName evidence="3">Uncharacterized protein</fullName>
    </submittedName>
</protein>
<dbReference type="Proteomes" id="UP000053328">
    <property type="component" value="Unassembled WGS sequence"/>
</dbReference>
<dbReference type="PANTHER" id="PTHR40130">
    <property type="entry name" value="EXPRESSED PROTEIN"/>
    <property type="match status" value="1"/>
</dbReference>
<dbReference type="GeneID" id="27327591"/>
<proteinExistence type="predicted"/>
<feature type="coiled-coil region" evidence="1">
    <location>
        <begin position="475"/>
        <end position="509"/>
    </location>
</feature>
<feature type="region of interest" description="Disordered" evidence="2">
    <location>
        <begin position="362"/>
        <end position="387"/>
    </location>
</feature>
<dbReference type="PANTHER" id="PTHR40130:SF1">
    <property type="entry name" value="SPINDLE POLE BODY-ASSOCIATED PROTEIN CUT12 DOMAIN-CONTAINING PROTEIN"/>
    <property type="match status" value="1"/>
</dbReference>
<dbReference type="VEuPathDB" id="FungiDB:PV08_00508"/>
<feature type="compositionally biased region" description="Polar residues" evidence="2">
    <location>
        <begin position="83"/>
        <end position="93"/>
    </location>
</feature>
<evidence type="ECO:0000256" key="2">
    <source>
        <dbReference type="SAM" id="MobiDB-lite"/>
    </source>
</evidence>